<protein>
    <submittedName>
        <fullName evidence="2">Uncharacterized protein</fullName>
    </submittedName>
</protein>
<organism evidence="2 3">
    <name type="scientific">Sclerotinia nivalis</name>
    <dbReference type="NCBI Taxonomy" id="352851"/>
    <lineage>
        <taxon>Eukaryota</taxon>
        <taxon>Fungi</taxon>
        <taxon>Dikarya</taxon>
        <taxon>Ascomycota</taxon>
        <taxon>Pezizomycotina</taxon>
        <taxon>Leotiomycetes</taxon>
        <taxon>Helotiales</taxon>
        <taxon>Sclerotiniaceae</taxon>
        <taxon>Sclerotinia</taxon>
    </lineage>
</organism>
<gene>
    <name evidence="2" type="ORF">OCU04_011137</name>
</gene>
<proteinExistence type="predicted"/>
<feature type="compositionally biased region" description="Low complexity" evidence="1">
    <location>
        <begin position="34"/>
        <end position="50"/>
    </location>
</feature>
<accession>A0A9X0DDH2</accession>
<dbReference type="Proteomes" id="UP001152300">
    <property type="component" value="Unassembled WGS sequence"/>
</dbReference>
<keyword evidence="3" id="KW-1185">Reference proteome</keyword>
<comment type="caution">
    <text evidence="2">The sequence shown here is derived from an EMBL/GenBank/DDBJ whole genome shotgun (WGS) entry which is preliminary data.</text>
</comment>
<feature type="region of interest" description="Disordered" evidence="1">
    <location>
        <begin position="27"/>
        <end position="61"/>
    </location>
</feature>
<evidence type="ECO:0000313" key="3">
    <source>
        <dbReference type="Proteomes" id="UP001152300"/>
    </source>
</evidence>
<name>A0A9X0DDH2_9HELO</name>
<evidence type="ECO:0000256" key="1">
    <source>
        <dbReference type="SAM" id="MobiDB-lite"/>
    </source>
</evidence>
<reference evidence="2" key="1">
    <citation type="submission" date="2022-11" db="EMBL/GenBank/DDBJ databases">
        <title>Genome Resource of Sclerotinia nivalis Strain SnTB1, a Plant Pathogen Isolated from American Ginseng.</title>
        <authorList>
            <person name="Fan S."/>
        </authorList>
    </citation>
    <scope>NUCLEOTIDE SEQUENCE</scope>
    <source>
        <strain evidence="2">SnTB1</strain>
    </source>
</reference>
<feature type="region of interest" description="Disordered" evidence="1">
    <location>
        <begin position="1"/>
        <end position="20"/>
    </location>
</feature>
<sequence>MSSRNTIPGPGPTPKPSSFALRYHDFADGHSDLTPRPSTFPSFPPSQSSPRDWDTMEANQKNRLHSFTTRELLNFDAFSERPIAASTLSNLPLLSLLRRNQWDSTGKMFGRKEAIRIDDWGQSGDGEDRKYGEWVSGNEHV</sequence>
<dbReference type="AlphaFoldDB" id="A0A9X0DDH2"/>
<dbReference type="EMBL" id="JAPEIS010000014">
    <property type="protein sequence ID" value="KAJ8059476.1"/>
    <property type="molecule type" value="Genomic_DNA"/>
</dbReference>
<evidence type="ECO:0000313" key="2">
    <source>
        <dbReference type="EMBL" id="KAJ8059476.1"/>
    </source>
</evidence>